<keyword evidence="7 8" id="KW-0472">Membrane</keyword>
<feature type="transmembrane region" description="Helical" evidence="8">
    <location>
        <begin position="145"/>
        <end position="166"/>
    </location>
</feature>
<reference evidence="9 10" key="1">
    <citation type="submission" date="2019-11" db="EMBL/GenBank/DDBJ databases">
        <title>Bacillus idriensis genome.</title>
        <authorList>
            <person name="Konopka E.N."/>
            <person name="Newman J.D."/>
        </authorList>
    </citation>
    <scope>NUCLEOTIDE SEQUENCE [LARGE SCALE GENOMIC DNA]</scope>
    <source>
        <strain evidence="9 10">DSM 19097</strain>
    </source>
</reference>
<comment type="subcellular location">
    <subcellularLocation>
        <location evidence="1">Membrane</location>
        <topology evidence="1">Multi-pass membrane protein</topology>
    </subcellularLocation>
</comment>
<gene>
    <name evidence="9" type="ORF">GJU41_19355</name>
</gene>
<name>A0A6I2MEE5_9BACI</name>
<dbReference type="EMBL" id="WKKF01000008">
    <property type="protein sequence ID" value="MRX56119.1"/>
    <property type="molecule type" value="Genomic_DNA"/>
</dbReference>
<feature type="transmembrane region" description="Helical" evidence="8">
    <location>
        <begin position="309"/>
        <end position="332"/>
    </location>
</feature>
<feature type="transmembrane region" description="Helical" evidence="8">
    <location>
        <begin position="275"/>
        <end position="297"/>
    </location>
</feature>
<dbReference type="PANTHER" id="PTHR34975:SF2">
    <property type="entry name" value="SPORE GERMINATION PROTEIN A2"/>
    <property type="match status" value="1"/>
</dbReference>
<dbReference type="PANTHER" id="PTHR34975">
    <property type="entry name" value="SPORE GERMINATION PROTEIN A2"/>
    <property type="match status" value="1"/>
</dbReference>
<keyword evidence="3" id="KW-0813">Transport</keyword>
<feature type="transmembrane region" description="Helical" evidence="8">
    <location>
        <begin position="186"/>
        <end position="208"/>
    </location>
</feature>
<comment type="similarity">
    <text evidence="2">Belongs to the amino acid-polyamine-organocation (APC) superfamily. Spore germination protein (SGP) (TC 2.A.3.9) family.</text>
</comment>
<evidence type="ECO:0000313" key="10">
    <source>
        <dbReference type="Proteomes" id="UP000441585"/>
    </source>
</evidence>
<dbReference type="Pfam" id="PF03845">
    <property type="entry name" value="Spore_permease"/>
    <property type="match status" value="1"/>
</dbReference>
<dbReference type="InterPro" id="IPR004761">
    <property type="entry name" value="Spore_GerAB"/>
</dbReference>
<evidence type="ECO:0000256" key="1">
    <source>
        <dbReference type="ARBA" id="ARBA00004141"/>
    </source>
</evidence>
<dbReference type="GO" id="GO:0016020">
    <property type="term" value="C:membrane"/>
    <property type="evidence" value="ECO:0007669"/>
    <property type="project" value="UniProtKB-SubCell"/>
</dbReference>
<evidence type="ECO:0000256" key="3">
    <source>
        <dbReference type="ARBA" id="ARBA00022448"/>
    </source>
</evidence>
<accession>A0A6I2MEE5</accession>
<sequence length="358" mass="41137">MGENMRIQPGIAPIHIYFLMIMSSGLVNHVLIIPLILSAAGRDSWLSVVVSIVPYIIWILIIGAVIKKIGNQNFLEYLKTRLGRVPVFLLTMILILYFYLNAAVTFRDTLTWTKTNYLMNTPLLVLCILLGLLCFFGTYKGIQELSIVTMIALPMVVAFGCFIAIGNIQHKDYSMLLPIAEHGTRPIIKGTTYVFSGLTELSTLLFLVHYTNKPLKWKHIFLVAFILMGLMIGPLMAAIAEFGPYEASNLRYPAFEQWKLLTLSREITRMDFLSIFQWISGAFIRISLLMYLVTHLIKNTKYRIWIVSLLYIIAIGYTLAPISNLVIFRYLYYYFFPFQLYVIIPLISFICLYVLFKK</sequence>
<evidence type="ECO:0000256" key="6">
    <source>
        <dbReference type="ARBA" id="ARBA00022989"/>
    </source>
</evidence>
<keyword evidence="10" id="KW-1185">Reference proteome</keyword>
<evidence type="ECO:0000313" key="9">
    <source>
        <dbReference type="EMBL" id="MRX56119.1"/>
    </source>
</evidence>
<evidence type="ECO:0000256" key="5">
    <source>
        <dbReference type="ARBA" id="ARBA00022692"/>
    </source>
</evidence>
<dbReference type="AlphaFoldDB" id="A0A6I2MEE5"/>
<evidence type="ECO:0000256" key="8">
    <source>
        <dbReference type="SAM" id="Phobius"/>
    </source>
</evidence>
<feature type="transmembrane region" description="Helical" evidence="8">
    <location>
        <begin position="118"/>
        <end position="138"/>
    </location>
</feature>
<keyword evidence="5 8" id="KW-0812">Transmembrane</keyword>
<evidence type="ECO:0000256" key="7">
    <source>
        <dbReference type="ARBA" id="ARBA00023136"/>
    </source>
</evidence>
<dbReference type="GO" id="GO:0009847">
    <property type="term" value="P:spore germination"/>
    <property type="evidence" value="ECO:0007669"/>
    <property type="project" value="InterPro"/>
</dbReference>
<feature type="transmembrane region" description="Helical" evidence="8">
    <location>
        <begin position="220"/>
        <end position="240"/>
    </location>
</feature>
<evidence type="ECO:0000256" key="4">
    <source>
        <dbReference type="ARBA" id="ARBA00022544"/>
    </source>
</evidence>
<evidence type="ECO:0000256" key="2">
    <source>
        <dbReference type="ARBA" id="ARBA00007998"/>
    </source>
</evidence>
<protein>
    <submittedName>
        <fullName evidence="9">Endospore germination permease</fullName>
    </submittedName>
</protein>
<comment type="caution">
    <text evidence="9">The sequence shown here is derived from an EMBL/GenBank/DDBJ whole genome shotgun (WGS) entry which is preliminary data.</text>
</comment>
<dbReference type="Proteomes" id="UP000441585">
    <property type="component" value="Unassembled WGS sequence"/>
</dbReference>
<proteinExistence type="inferred from homology"/>
<organism evidence="9 10">
    <name type="scientific">Metabacillus idriensis</name>
    <dbReference type="NCBI Taxonomy" id="324768"/>
    <lineage>
        <taxon>Bacteria</taxon>
        <taxon>Bacillati</taxon>
        <taxon>Bacillota</taxon>
        <taxon>Bacilli</taxon>
        <taxon>Bacillales</taxon>
        <taxon>Bacillaceae</taxon>
        <taxon>Metabacillus</taxon>
    </lineage>
</organism>
<feature type="transmembrane region" description="Helical" evidence="8">
    <location>
        <begin position="87"/>
        <end position="106"/>
    </location>
</feature>
<keyword evidence="6 8" id="KW-1133">Transmembrane helix</keyword>
<dbReference type="NCBIfam" id="TIGR00912">
    <property type="entry name" value="2A0309"/>
    <property type="match status" value="1"/>
</dbReference>
<feature type="transmembrane region" description="Helical" evidence="8">
    <location>
        <begin position="16"/>
        <end position="39"/>
    </location>
</feature>
<feature type="transmembrane region" description="Helical" evidence="8">
    <location>
        <begin position="45"/>
        <end position="66"/>
    </location>
</feature>
<keyword evidence="4" id="KW-0309">Germination</keyword>
<feature type="transmembrane region" description="Helical" evidence="8">
    <location>
        <begin position="338"/>
        <end position="356"/>
    </location>
</feature>